<comment type="caution">
    <text evidence="2">The sequence shown here is derived from an EMBL/GenBank/DDBJ whole genome shotgun (WGS) entry which is preliminary data.</text>
</comment>
<protein>
    <recommendedName>
        <fullName evidence="1">REase AHJR-like domain-containing protein</fullName>
    </recommendedName>
</protein>
<accession>A0A6N9T9K2</accession>
<evidence type="ECO:0000313" key="3">
    <source>
        <dbReference type="Proteomes" id="UP000469011"/>
    </source>
</evidence>
<reference evidence="2 3" key="1">
    <citation type="submission" date="2020-01" db="EMBL/GenBank/DDBJ databases">
        <title>Jiella pacifica sp. nov.</title>
        <authorList>
            <person name="Xue Z."/>
            <person name="Zhu S."/>
            <person name="Chen J."/>
            <person name="Yang J."/>
        </authorList>
    </citation>
    <scope>NUCLEOTIDE SEQUENCE [LARGE SCALE GENOMIC DNA]</scope>
    <source>
        <strain evidence="2 3">40Bstr34</strain>
    </source>
</reference>
<organism evidence="2 3">
    <name type="scientific">Jiella pacifica</name>
    <dbReference type="NCBI Taxonomy" id="2696469"/>
    <lineage>
        <taxon>Bacteria</taxon>
        <taxon>Pseudomonadati</taxon>
        <taxon>Pseudomonadota</taxon>
        <taxon>Alphaproteobacteria</taxon>
        <taxon>Hyphomicrobiales</taxon>
        <taxon>Aurantimonadaceae</taxon>
        <taxon>Jiella</taxon>
    </lineage>
</organism>
<name>A0A6N9T9K2_9HYPH</name>
<dbReference type="InterPro" id="IPR040902">
    <property type="entry name" value="AHJR-like"/>
</dbReference>
<dbReference type="Proteomes" id="UP000469011">
    <property type="component" value="Unassembled WGS sequence"/>
</dbReference>
<proteinExistence type="predicted"/>
<dbReference type="EMBL" id="JAAAMG010000025">
    <property type="protein sequence ID" value="NDW07222.1"/>
    <property type="molecule type" value="Genomic_DNA"/>
</dbReference>
<keyword evidence="3" id="KW-1185">Reference proteome</keyword>
<feature type="domain" description="REase AHJR-like" evidence="1">
    <location>
        <begin position="5"/>
        <end position="100"/>
    </location>
</feature>
<dbReference type="Pfam" id="PF18743">
    <property type="entry name" value="AHJR-like"/>
    <property type="match status" value="1"/>
</dbReference>
<dbReference type="RefSeq" id="WP_163465676.1">
    <property type="nucleotide sequence ID" value="NZ_JAAAMG010000025.1"/>
</dbReference>
<sequence>MLAITERGVIDAMEPHWTARGYTVIREPTEAQVPKFFGGFRPDAIAVGRDPSLLIEVQRPGSNAAEYQLRMLQELLKGRNDWRLEILYAPSETPLVEPVATEWIKSAFFSAAQLLAQNARAAFLLAWAAFEAALRQRFPAEAKGPVSTRLLALLDAGEISQDEHRRLLELSRKRNALAHGQLDAPITGQDVSVIVELGDRIASDHPQQ</sequence>
<evidence type="ECO:0000259" key="1">
    <source>
        <dbReference type="Pfam" id="PF18743"/>
    </source>
</evidence>
<dbReference type="AlphaFoldDB" id="A0A6N9T9K2"/>
<gene>
    <name evidence="2" type="ORF">GTK09_22645</name>
</gene>
<evidence type="ECO:0000313" key="2">
    <source>
        <dbReference type="EMBL" id="NDW07222.1"/>
    </source>
</evidence>